<dbReference type="GO" id="GO:0018785">
    <property type="term" value="F:haloacetate dehalogenase activity"/>
    <property type="evidence" value="ECO:0007669"/>
    <property type="project" value="UniProtKB-EC"/>
</dbReference>
<dbReference type="PANTHER" id="PTHR43798:SF31">
    <property type="entry name" value="AB HYDROLASE SUPERFAMILY PROTEIN YCLE"/>
    <property type="match status" value="1"/>
</dbReference>
<dbReference type="EC" id="3.8.1.3" evidence="4"/>
<dbReference type="Proteomes" id="UP000321057">
    <property type="component" value="Unassembled WGS sequence"/>
</dbReference>
<dbReference type="Pfam" id="PF00561">
    <property type="entry name" value="Abhydrolase_1"/>
    <property type="match status" value="1"/>
</dbReference>
<reference evidence="3 6" key="2">
    <citation type="submission" date="2019-07" db="EMBL/GenBank/DDBJ databases">
        <title>Whole genome shotgun sequence of Staphylococcus gallinarum NBRC 109767.</title>
        <authorList>
            <person name="Hosoyama A."/>
            <person name="Uohara A."/>
            <person name="Ohji S."/>
            <person name="Ichikawa N."/>
        </authorList>
    </citation>
    <scope>NUCLEOTIDE SEQUENCE [LARGE SCALE GENOMIC DNA]</scope>
    <source>
        <strain evidence="3 6">NBRC 109767</strain>
    </source>
</reference>
<evidence type="ECO:0000313" key="5">
    <source>
        <dbReference type="Proteomes" id="UP000255277"/>
    </source>
</evidence>
<dbReference type="Proteomes" id="UP000255277">
    <property type="component" value="Unassembled WGS sequence"/>
</dbReference>
<dbReference type="PANTHER" id="PTHR43798">
    <property type="entry name" value="MONOACYLGLYCEROL LIPASE"/>
    <property type="match status" value="1"/>
</dbReference>
<dbReference type="InterPro" id="IPR050266">
    <property type="entry name" value="AB_hydrolase_sf"/>
</dbReference>
<feature type="domain" description="AB hydrolase-1" evidence="2">
    <location>
        <begin position="22"/>
        <end position="245"/>
    </location>
</feature>
<dbReference type="AlphaFoldDB" id="A0A0D0SIX0"/>
<evidence type="ECO:0000313" key="4">
    <source>
        <dbReference type="EMBL" id="SUM31785.1"/>
    </source>
</evidence>
<evidence type="ECO:0000313" key="3">
    <source>
        <dbReference type="EMBL" id="GEQ04336.1"/>
    </source>
</evidence>
<dbReference type="InterPro" id="IPR029058">
    <property type="entry name" value="AB_hydrolase_fold"/>
</dbReference>
<name>A0A0D0SIX0_STAGA</name>
<dbReference type="GO" id="GO:0016020">
    <property type="term" value="C:membrane"/>
    <property type="evidence" value="ECO:0007669"/>
    <property type="project" value="TreeGrafter"/>
</dbReference>
<evidence type="ECO:0000259" key="2">
    <source>
        <dbReference type="Pfam" id="PF00561"/>
    </source>
</evidence>
<accession>A0A0D0SIX0</accession>
<dbReference type="RefSeq" id="WP_042738094.1">
    <property type="nucleotide sequence ID" value="NZ_BKAX01000001.1"/>
</dbReference>
<sequence>MKLFKTNDGVALNYSSSGEGKVFVMLHTSFDNLSVFHPIEDKFNSDYQVILVDLRGHGYSDKPLDIAFTDYIEDIKALLDYLYVDQCALIGHEMGASIAVGFAAEHPEMVSALTLVNPTLLNDMDPSERLFKKYAYKIRSWDKDEQQKFFAKHLYHSKFKVKKFLKQVENTNDMATKAELSAVRRSFNDNNIMYYLDKMDVPTQIIVGKHGERTTVLEAKEVSDMIAGSLFEVFAESGLYPFIEEKAKFIAEVKSFVKKNYHCVR</sequence>
<proteinExistence type="predicted"/>
<reference evidence="4 5" key="1">
    <citation type="submission" date="2018-06" db="EMBL/GenBank/DDBJ databases">
        <authorList>
            <consortium name="Pathogen Informatics"/>
            <person name="Doyle S."/>
        </authorList>
    </citation>
    <scope>NUCLEOTIDE SEQUENCE [LARGE SCALE GENOMIC DNA]</scope>
    <source>
        <strain evidence="4 5">NCTC12195</strain>
    </source>
</reference>
<dbReference type="OrthoDB" id="9808398at2"/>
<dbReference type="InterPro" id="IPR000073">
    <property type="entry name" value="AB_hydrolase_1"/>
</dbReference>
<protein>
    <submittedName>
        <fullName evidence="3 4">Hydrolase</fullName>
        <ecNumber evidence="4">3.8.1.3</ecNumber>
    </submittedName>
</protein>
<dbReference type="EMBL" id="UHDK01000001">
    <property type="protein sequence ID" value="SUM31785.1"/>
    <property type="molecule type" value="Genomic_DNA"/>
</dbReference>
<gene>
    <name evidence="4" type="primary">dehH1</name>
    <name evidence="4" type="ORF">NCTC12195_01221</name>
    <name evidence="3" type="ORF">SGA02_01640</name>
</gene>
<keyword evidence="1 4" id="KW-0378">Hydrolase</keyword>
<organism evidence="4 5">
    <name type="scientific">Staphylococcus gallinarum</name>
    <dbReference type="NCBI Taxonomy" id="1293"/>
    <lineage>
        <taxon>Bacteria</taxon>
        <taxon>Bacillati</taxon>
        <taxon>Bacillota</taxon>
        <taxon>Bacilli</taxon>
        <taxon>Bacillales</taxon>
        <taxon>Staphylococcaceae</taxon>
        <taxon>Staphylococcus</taxon>
    </lineage>
</organism>
<dbReference type="PRINTS" id="PR00111">
    <property type="entry name" value="ABHYDROLASE"/>
</dbReference>
<keyword evidence="6" id="KW-1185">Reference proteome</keyword>
<dbReference type="Gene3D" id="3.40.50.1820">
    <property type="entry name" value="alpha/beta hydrolase"/>
    <property type="match status" value="1"/>
</dbReference>
<dbReference type="STRING" id="1293.SH09_02760"/>
<dbReference type="EMBL" id="BKAX01000001">
    <property type="protein sequence ID" value="GEQ04336.1"/>
    <property type="molecule type" value="Genomic_DNA"/>
</dbReference>
<evidence type="ECO:0000256" key="1">
    <source>
        <dbReference type="ARBA" id="ARBA00022801"/>
    </source>
</evidence>
<evidence type="ECO:0000313" key="6">
    <source>
        <dbReference type="Proteomes" id="UP000321057"/>
    </source>
</evidence>
<dbReference type="SUPFAM" id="SSF53474">
    <property type="entry name" value="alpha/beta-Hydrolases"/>
    <property type="match status" value="1"/>
</dbReference>